<protein>
    <recommendedName>
        <fullName evidence="8">Major facilitator superfamily (MFS) profile domain-containing protein</fullName>
    </recommendedName>
</protein>
<dbReference type="VEuPathDB" id="FungiDB:TRICI_004671"/>
<evidence type="ECO:0000256" key="5">
    <source>
        <dbReference type="SAM" id="Phobius"/>
    </source>
</evidence>
<feature type="transmembrane region" description="Helical" evidence="5">
    <location>
        <begin position="76"/>
        <end position="98"/>
    </location>
</feature>
<evidence type="ECO:0000256" key="2">
    <source>
        <dbReference type="ARBA" id="ARBA00022692"/>
    </source>
</evidence>
<dbReference type="InterPro" id="IPR036259">
    <property type="entry name" value="MFS_trans_sf"/>
</dbReference>
<feature type="transmembrane region" description="Helical" evidence="5">
    <location>
        <begin position="270"/>
        <end position="293"/>
    </location>
</feature>
<keyword evidence="4 5" id="KW-0472">Membrane</keyword>
<dbReference type="EMBL" id="SWFS01000353">
    <property type="protein sequence ID" value="KAA8908971.1"/>
    <property type="molecule type" value="Genomic_DNA"/>
</dbReference>
<dbReference type="PANTHER" id="PTHR23507:SF1">
    <property type="entry name" value="FI18259P1-RELATED"/>
    <property type="match status" value="1"/>
</dbReference>
<dbReference type="AlphaFoldDB" id="A0A642V6K9"/>
<dbReference type="Proteomes" id="UP000761534">
    <property type="component" value="Unassembled WGS sequence"/>
</dbReference>
<organism evidence="6 7">
    <name type="scientific">Trichomonascus ciferrii</name>
    <dbReference type="NCBI Taxonomy" id="44093"/>
    <lineage>
        <taxon>Eukaryota</taxon>
        <taxon>Fungi</taxon>
        <taxon>Dikarya</taxon>
        <taxon>Ascomycota</taxon>
        <taxon>Saccharomycotina</taxon>
        <taxon>Dipodascomycetes</taxon>
        <taxon>Dipodascales</taxon>
        <taxon>Trichomonascaceae</taxon>
        <taxon>Trichomonascus</taxon>
        <taxon>Trichomonascus ciferrii complex</taxon>
    </lineage>
</organism>
<accession>A0A642V6K9</accession>
<evidence type="ECO:0000313" key="6">
    <source>
        <dbReference type="EMBL" id="KAA8908971.1"/>
    </source>
</evidence>
<keyword evidence="2 5" id="KW-0812">Transmembrane</keyword>
<dbReference type="GO" id="GO:0016020">
    <property type="term" value="C:membrane"/>
    <property type="evidence" value="ECO:0007669"/>
    <property type="project" value="UniProtKB-SubCell"/>
</dbReference>
<feature type="transmembrane region" description="Helical" evidence="5">
    <location>
        <begin position="45"/>
        <end position="64"/>
    </location>
</feature>
<reference evidence="6" key="1">
    <citation type="journal article" date="2019" name="G3 (Bethesda)">
        <title>Genome Assemblies of Two Rare Opportunistic Yeast Pathogens: Diutina rugosa (syn. Candida rugosa) and Trichomonascus ciferrii (syn. Candida ciferrii).</title>
        <authorList>
            <person name="Mixao V."/>
            <person name="Saus E."/>
            <person name="Hansen A.P."/>
            <person name="Lass-Florl C."/>
            <person name="Gabaldon T."/>
        </authorList>
    </citation>
    <scope>NUCLEOTIDE SEQUENCE</scope>
    <source>
        <strain evidence="6">CBS 4856</strain>
    </source>
</reference>
<feature type="transmembrane region" description="Helical" evidence="5">
    <location>
        <begin position="142"/>
        <end position="160"/>
    </location>
</feature>
<dbReference type="PANTHER" id="PTHR23507">
    <property type="entry name" value="ZGC:174356"/>
    <property type="match status" value="1"/>
</dbReference>
<dbReference type="SUPFAM" id="SSF103473">
    <property type="entry name" value="MFS general substrate transporter"/>
    <property type="match status" value="1"/>
</dbReference>
<dbReference type="Pfam" id="PF07690">
    <property type="entry name" value="MFS_1"/>
    <property type="match status" value="1"/>
</dbReference>
<feature type="transmembrane region" description="Helical" evidence="5">
    <location>
        <begin position="104"/>
        <end position="130"/>
    </location>
</feature>
<keyword evidence="3 5" id="KW-1133">Transmembrane helix</keyword>
<gene>
    <name evidence="6" type="ORF">TRICI_004671</name>
</gene>
<dbReference type="InterPro" id="IPR011701">
    <property type="entry name" value="MFS"/>
</dbReference>
<keyword evidence="7" id="KW-1185">Reference proteome</keyword>
<comment type="caution">
    <text evidence="6">The sequence shown here is derived from an EMBL/GenBank/DDBJ whole genome shotgun (WGS) entry which is preliminary data.</text>
</comment>
<dbReference type="Gene3D" id="1.20.1250.20">
    <property type="entry name" value="MFS general substrate transporter like domains"/>
    <property type="match status" value="1"/>
</dbReference>
<feature type="transmembrane region" description="Helical" evidence="5">
    <location>
        <begin position="398"/>
        <end position="417"/>
    </location>
</feature>
<comment type="subcellular location">
    <subcellularLocation>
        <location evidence="1">Membrane</location>
        <topology evidence="1">Multi-pass membrane protein</topology>
    </subcellularLocation>
</comment>
<evidence type="ECO:0000256" key="4">
    <source>
        <dbReference type="ARBA" id="ARBA00023136"/>
    </source>
</evidence>
<name>A0A642V6K9_9ASCO</name>
<proteinExistence type="predicted"/>
<feature type="transmembrane region" description="Helical" evidence="5">
    <location>
        <begin position="172"/>
        <end position="193"/>
    </location>
</feature>
<dbReference type="OrthoDB" id="3026777at2759"/>
<evidence type="ECO:0000313" key="7">
    <source>
        <dbReference type="Proteomes" id="UP000761534"/>
    </source>
</evidence>
<feature type="transmembrane region" description="Helical" evidence="5">
    <location>
        <begin position="236"/>
        <end position="258"/>
    </location>
</feature>
<sequence>MTSYVDIMLNMICRDEYGLRGISETALLADPRCRATVVAKRVATLTSYAAVITQGLGVLVLPKLSAISDSIGRKPVLIWGALACLINDLLRICCVRYPDQLSYWWLLAAYFVQGTGGTLSAMQMLNGVYVAHASEPETRPKMLGVIEAAFFGSMAIGPMVGSVVVKHTGTRAVIFAMAAIADVTYAIAVYFFIPEPCDKEEMQERPSPWDWNIFRPLLALKFSSIRNPVERRNARILVVLTSMVQDVVLALGPLILIYTEFMFNWTSVEIGYMISWIGGTRMFVLGIMFPILVKLLNKRFAVNNHGLDTNDLILLRIGMSVACVGFLGLSNAPNGEMFVAATTLDAMAALLIPSTKNAIVKYAGKEIGAVMGGMTLLTSLCLILSTQLLLAIFKLSVASHPGLVFFITASFFFAFLVTTKAFRANVPNEEDFPDEDTPLLNE</sequence>
<evidence type="ECO:0008006" key="8">
    <source>
        <dbReference type="Google" id="ProtNLM"/>
    </source>
</evidence>
<evidence type="ECO:0000256" key="3">
    <source>
        <dbReference type="ARBA" id="ARBA00022989"/>
    </source>
</evidence>
<feature type="transmembrane region" description="Helical" evidence="5">
    <location>
        <begin position="313"/>
        <end position="331"/>
    </location>
</feature>
<evidence type="ECO:0000256" key="1">
    <source>
        <dbReference type="ARBA" id="ARBA00004141"/>
    </source>
</evidence>
<feature type="transmembrane region" description="Helical" evidence="5">
    <location>
        <begin position="367"/>
        <end position="392"/>
    </location>
</feature>
<dbReference type="GO" id="GO:0022857">
    <property type="term" value="F:transmembrane transporter activity"/>
    <property type="evidence" value="ECO:0007669"/>
    <property type="project" value="InterPro"/>
</dbReference>